<dbReference type="Gene3D" id="3.90.1310.10">
    <property type="entry name" value="Penicillin-binding protein 2a (Domain 2)"/>
    <property type="match status" value="1"/>
</dbReference>
<comment type="similarity">
    <text evidence="2">Belongs to the transpeptidase family.</text>
</comment>
<dbReference type="GO" id="GO:0071555">
    <property type="term" value="P:cell wall organization"/>
    <property type="evidence" value="ECO:0007669"/>
    <property type="project" value="TreeGrafter"/>
</dbReference>
<gene>
    <name evidence="7" type="ORF">N869_05730</name>
</gene>
<evidence type="ECO:0000259" key="4">
    <source>
        <dbReference type="Pfam" id="PF00905"/>
    </source>
</evidence>
<sequence>MLVAVALTACTGERPGPEGEAADLAQALSTGAFAQVAFTDATHEALATGARQAVYDDVDPFTPQVTVQDVTVQEDDEDQAVATLRATWDLGTPEPWTYTVQADLVRGGDPEDRDAWQVVWSPGLLAPDLTDGEVLETRRVRAERGTVLGADDTPIVVDRPVHRVGIDKTLGDPATHATDARALATALDMDADAYADRVAAAGERAFVEAIVVRDEDPTYDVDELTTGTSARAVPDTLPLAPTRTFARPVLGTVGEATAEIIEASDGAVAAGDMAGLSGLQARYDELLRGTPGLTVRATSPDSDEPRTLYEVAPVDGDDLRTTLDIDLQTEAETVLADVEPASAIVAIRPSTGDILAVASGPGSDGASTATVGQYPPGSVFKVVSGLAWLRSGATPDTLVACPSTISVDGRTFQNFPGYPVSALGQVPLSTAMAHSCNTAFIGARDDVPADALAEAAAGLGLTGQGDLGFSAFLGEVPDDVTGTSHAAAMIGQGQVLTSPLGMATVAASVANGSRVTPRLLVDHAPTNGTPPPVAAPVTAAEAEDLHALMRSVVTEGGATFLADLPGGDVAAKTGTAQFGAEGQLQNHTWMIATQGDLAVAVFVEVGEYGSTTAGPLLEAFLRPPD</sequence>
<evidence type="ECO:0000313" key="7">
    <source>
        <dbReference type="EMBL" id="KGM10065.1"/>
    </source>
</evidence>
<dbReference type="EMBL" id="AXCZ01000158">
    <property type="protein sequence ID" value="KGM10065.1"/>
    <property type="molecule type" value="Genomic_DNA"/>
</dbReference>
<reference evidence="7 8" key="1">
    <citation type="submission" date="2013-08" db="EMBL/GenBank/DDBJ databases">
        <title>Genome sequencing of Cellulomonas bogoriensis 69B4.</title>
        <authorList>
            <person name="Chen F."/>
            <person name="Li Y."/>
            <person name="Wang G."/>
        </authorList>
    </citation>
    <scope>NUCLEOTIDE SEQUENCE [LARGE SCALE GENOMIC DNA]</scope>
    <source>
        <strain evidence="7 8">69B4</strain>
    </source>
</reference>
<dbReference type="InterPro" id="IPR005311">
    <property type="entry name" value="PBP_dimer"/>
</dbReference>
<dbReference type="InterPro" id="IPR007887">
    <property type="entry name" value="MecA_N"/>
</dbReference>
<dbReference type="GO" id="GO:0071972">
    <property type="term" value="F:peptidoglycan L,D-transpeptidase activity"/>
    <property type="evidence" value="ECO:0007669"/>
    <property type="project" value="TreeGrafter"/>
</dbReference>
<dbReference type="InterPro" id="IPR036138">
    <property type="entry name" value="PBP_dimer_sf"/>
</dbReference>
<dbReference type="SUPFAM" id="SSF56519">
    <property type="entry name" value="Penicillin binding protein dimerisation domain"/>
    <property type="match status" value="1"/>
</dbReference>
<feature type="domain" description="Penicillin-binding protein transpeptidase" evidence="4">
    <location>
        <begin position="343"/>
        <end position="620"/>
    </location>
</feature>
<dbReference type="PANTHER" id="PTHR30627">
    <property type="entry name" value="PEPTIDOGLYCAN D,D-TRANSPEPTIDASE"/>
    <property type="match status" value="1"/>
</dbReference>
<comment type="subcellular location">
    <subcellularLocation>
        <location evidence="1">Membrane</location>
    </subcellularLocation>
</comment>
<protein>
    <submittedName>
        <fullName evidence="7">Penicillin-binding protein</fullName>
    </submittedName>
</protein>
<dbReference type="Proteomes" id="UP000054314">
    <property type="component" value="Unassembled WGS sequence"/>
</dbReference>
<dbReference type="Pfam" id="PF03717">
    <property type="entry name" value="PBP_dimer"/>
    <property type="match status" value="1"/>
</dbReference>
<dbReference type="PANTHER" id="PTHR30627:SF24">
    <property type="entry name" value="PENICILLIN-BINDING PROTEIN 4B"/>
    <property type="match status" value="1"/>
</dbReference>
<dbReference type="InterPro" id="IPR050515">
    <property type="entry name" value="Beta-lactam/transpept"/>
</dbReference>
<feature type="domain" description="Penicillin-binding protein dimerisation" evidence="5">
    <location>
        <begin position="141"/>
        <end position="296"/>
    </location>
</feature>
<dbReference type="GO" id="GO:0008658">
    <property type="term" value="F:penicillin binding"/>
    <property type="evidence" value="ECO:0007669"/>
    <property type="project" value="InterPro"/>
</dbReference>
<keyword evidence="3" id="KW-0472">Membrane</keyword>
<evidence type="ECO:0000256" key="2">
    <source>
        <dbReference type="ARBA" id="ARBA00007171"/>
    </source>
</evidence>
<evidence type="ECO:0000259" key="5">
    <source>
        <dbReference type="Pfam" id="PF03717"/>
    </source>
</evidence>
<dbReference type="GO" id="GO:0046677">
    <property type="term" value="P:response to antibiotic"/>
    <property type="evidence" value="ECO:0007669"/>
    <property type="project" value="InterPro"/>
</dbReference>
<feature type="domain" description="NTF2-like N-terminal transpeptidase" evidence="6">
    <location>
        <begin position="18"/>
        <end position="132"/>
    </location>
</feature>
<dbReference type="AlphaFoldDB" id="A0A0A0BQ23"/>
<dbReference type="InterPro" id="IPR001460">
    <property type="entry name" value="PCN-bd_Tpept"/>
</dbReference>
<evidence type="ECO:0000259" key="6">
    <source>
        <dbReference type="Pfam" id="PF05223"/>
    </source>
</evidence>
<evidence type="ECO:0000313" key="8">
    <source>
        <dbReference type="Proteomes" id="UP000054314"/>
    </source>
</evidence>
<dbReference type="Gene3D" id="3.40.710.10">
    <property type="entry name" value="DD-peptidase/beta-lactamase superfamily"/>
    <property type="match status" value="1"/>
</dbReference>
<accession>A0A0A0BQ23</accession>
<dbReference type="Pfam" id="PF00905">
    <property type="entry name" value="Transpeptidase"/>
    <property type="match status" value="1"/>
</dbReference>
<evidence type="ECO:0000256" key="1">
    <source>
        <dbReference type="ARBA" id="ARBA00004370"/>
    </source>
</evidence>
<keyword evidence="8" id="KW-1185">Reference proteome</keyword>
<dbReference type="SUPFAM" id="SSF56601">
    <property type="entry name" value="beta-lactamase/transpeptidase-like"/>
    <property type="match status" value="1"/>
</dbReference>
<name>A0A0A0BQ23_9CELL</name>
<dbReference type="GO" id="GO:0005886">
    <property type="term" value="C:plasma membrane"/>
    <property type="evidence" value="ECO:0007669"/>
    <property type="project" value="TreeGrafter"/>
</dbReference>
<dbReference type="InterPro" id="IPR012338">
    <property type="entry name" value="Beta-lactam/transpept-like"/>
</dbReference>
<dbReference type="Pfam" id="PF05223">
    <property type="entry name" value="MecA_N"/>
    <property type="match status" value="1"/>
</dbReference>
<comment type="caution">
    <text evidence="7">The sequence shown here is derived from an EMBL/GenBank/DDBJ whole genome shotgun (WGS) entry which is preliminary data.</text>
</comment>
<evidence type="ECO:0000256" key="3">
    <source>
        <dbReference type="ARBA" id="ARBA00023136"/>
    </source>
</evidence>
<proteinExistence type="inferred from homology"/>
<organism evidence="7 8">
    <name type="scientific">Cellulomonas bogoriensis 69B4 = DSM 16987</name>
    <dbReference type="NCBI Taxonomy" id="1386082"/>
    <lineage>
        <taxon>Bacteria</taxon>
        <taxon>Bacillati</taxon>
        <taxon>Actinomycetota</taxon>
        <taxon>Actinomycetes</taxon>
        <taxon>Micrococcales</taxon>
        <taxon>Cellulomonadaceae</taxon>
        <taxon>Cellulomonas</taxon>
    </lineage>
</organism>